<dbReference type="EMBL" id="CAKASE010000083">
    <property type="protein sequence ID" value="CAG9585664.1"/>
    <property type="molecule type" value="Genomic_DNA"/>
</dbReference>
<dbReference type="Proteomes" id="UP000789524">
    <property type="component" value="Unassembled WGS sequence"/>
</dbReference>
<protein>
    <submittedName>
        <fullName evidence="2">(African queen) hypothetical protein</fullName>
    </submittedName>
</protein>
<organism evidence="2 3">
    <name type="scientific">Danaus chrysippus</name>
    <name type="common">African queen</name>
    <dbReference type="NCBI Taxonomy" id="151541"/>
    <lineage>
        <taxon>Eukaryota</taxon>
        <taxon>Metazoa</taxon>
        <taxon>Ecdysozoa</taxon>
        <taxon>Arthropoda</taxon>
        <taxon>Hexapoda</taxon>
        <taxon>Insecta</taxon>
        <taxon>Pterygota</taxon>
        <taxon>Neoptera</taxon>
        <taxon>Endopterygota</taxon>
        <taxon>Lepidoptera</taxon>
        <taxon>Glossata</taxon>
        <taxon>Ditrysia</taxon>
        <taxon>Papilionoidea</taxon>
        <taxon>Nymphalidae</taxon>
        <taxon>Danainae</taxon>
        <taxon>Danaini</taxon>
        <taxon>Danaina</taxon>
        <taxon>Danaus</taxon>
        <taxon>Anosia</taxon>
    </lineage>
</organism>
<accession>A0A8J2R860</accession>
<dbReference type="PROSITE" id="PS51029">
    <property type="entry name" value="MADF"/>
    <property type="match status" value="1"/>
</dbReference>
<dbReference type="OrthoDB" id="8775784at2759"/>
<dbReference type="PANTHER" id="PTHR21505">
    <property type="entry name" value="MADF DOMAIN-CONTAINING PROTEIN-RELATED"/>
    <property type="match status" value="1"/>
</dbReference>
<evidence type="ECO:0000313" key="3">
    <source>
        <dbReference type="Proteomes" id="UP000789524"/>
    </source>
</evidence>
<dbReference type="Pfam" id="PF10545">
    <property type="entry name" value="MADF_DNA_bdg"/>
    <property type="match status" value="1"/>
</dbReference>
<proteinExistence type="predicted"/>
<keyword evidence="3" id="KW-1185">Reference proteome</keyword>
<evidence type="ECO:0000313" key="2">
    <source>
        <dbReference type="EMBL" id="CAG9585664.1"/>
    </source>
</evidence>
<reference evidence="2" key="1">
    <citation type="submission" date="2021-09" db="EMBL/GenBank/DDBJ databases">
        <authorList>
            <person name="Martin H S."/>
        </authorList>
    </citation>
    <scope>NUCLEOTIDE SEQUENCE</scope>
</reference>
<sequence>MDSNSNSCELSWTKIEVDMDNDNQVKREPRWHWTQENTLKLIEAFEKDCKELWDTKHPLNRDKNARHAKHEYLANMFDTTSDEISRKLHNLRTQFNNELRKIKRKQAGGEGERGNSGWEYFDSLAFLMREPLLDPLDNTVEGVNLALAEFQADEEVEFGLVRARVTSPGSPVVRKPVQRVAASAPPPLPASAHPMMWPEQPKPRIRPGINADECQIFGDFVASELRTLRSDASRKRLKRIIQKAILQIGEEEDVNIISG</sequence>
<dbReference type="SMART" id="SM00595">
    <property type="entry name" value="MADF"/>
    <property type="match status" value="1"/>
</dbReference>
<gene>
    <name evidence="2" type="ORF">DCHRY22_LOCUS16027</name>
</gene>
<evidence type="ECO:0000259" key="1">
    <source>
        <dbReference type="PROSITE" id="PS51029"/>
    </source>
</evidence>
<name>A0A8J2R860_9NEOP</name>
<dbReference type="InterPro" id="IPR006578">
    <property type="entry name" value="MADF-dom"/>
</dbReference>
<comment type="caution">
    <text evidence="2">The sequence shown here is derived from an EMBL/GenBank/DDBJ whole genome shotgun (WGS) entry which is preliminary data.</text>
</comment>
<dbReference type="PANTHER" id="PTHR21505:SF12">
    <property type="entry name" value="MADF DOMAIN-CONTAINING PROTEIN-RELATED"/>
    <property type="match status" value="1"/>
</dbReference>
<feature type="domain" description="MADF" evidence="1">
    <location>
        <begin position="41"/>
        <end position="132"/>
    </location>
</feature>
<dbReference type="AlphaFoldDB" id="A0A8J2R860"/>